<keyword evidence="1" id="KW-1133">Transmembrane helix</keyword>
<proteinExistence type="predicted"/>
<name>A0A0K2V2D0_LEPSM</name>
<dbReference type="AlphaFoldDB" id="A0A0K2V2D0"/>
<feature type="non-terminal residue" evidence="2">
    <location>
        <position position="1"/>
    </location>
</feature>
<reference evidence="2" key="1">
    <citation type="submission" date="2014-05" db="EMBL/GenBank/DDBJ databases">
        <authorList>
            <person name="Chronopoulou M."/>
        </authorList>
    </citation>
    <scope>NUCLEOTIDE SEQUENCE</scope>
    <source>
        <tissue evidence="2">Whole organism</tissue>
    </source>
</reference>
<sequence>SKLNSNPLILLILCEIQVNAVITLSLLHRLLLLASTPFHPSTIINFIILFSLPFLFSIQIYVNNNYKQISRTPNSLLRITYSSLLQAQLWIESYKLQQSSLFI</sequence>
<keyword evidence="1" id="KW-0472">Membrane</keyword>
<organism evidence="2">
    <name type="scientific">Lepeophtheirus salmonis</name>
    <name type="common">Salmon louse</name>
    <name type="synonym">Caligus salmonis</name>
    <dbReference type="NCBI Taxonomy" id="72036"/>
    <lineage>
        <taxon>Eukaryota</taxon>
        <taxon>Metazoa</taxon>
        <taxon>Ecdysozoa</taxon>
        <taxon>Arthropoda</taxon>
        <taxon>Crustacea</taxon>
        <taxon>Multicrustacea</taxon>
        <taxon>Hexanauplia</taxon>
        <taxon>Copepoda</taxon>
        <taxon>Siphonostomatoida</taxon>
        <taxon>Caligidae</taxon>
        <taxon>Lepeophtheirus</taxon>
    </lineage>
</organism>
<evidence type="ECO:0000256" key="1">
    <source>
        <dbReference type="SAM" id="Phobius"/>
    </source>
</evidence>
<feature type="transmembrane region" description="Helical" evidence="1">
    <location>
        <begin position="7"/>
        <end position="31"/>
    </location>
</feature>
<evidence type="ECO:0000313" key="2">
    <source>
        <dbReference type="EMBL" id="CDW44654.1"/>
    </source>
</evidence>
<accession>A0A0K2V2D0</accession>
<protein>
    <submittedName>
        <fullName evidence="2">Uncharacterized protein</fullName>
    </submittedName>
</protein>
<keyword evidence="1" id="KW-0812">Transmembrane</keyword>
<feature type="transmembrane region" description="Helical" evidence="1">
    <location>
        <begin position="43"/>
        <end position="62"/>
    </location>
</feature>
<dbReference type="EMBL" id="HACA01027293">
    <property type="protein sequence ID" value="CDW44654.1"/>
    <property type="molecule type" value="Transcribed_RNA"/>
</dbReference>